<evidence type="ECO:0000313" key="3">
    <source>
        <dbReference type="EMBL" id="KIH50060.1"/>
    </source>
</evidence>
<keyword evidence="1" id="KW-0175">Coiled coil</keyword>
<gene>
    <name evidence="3" type="ORF">ANCDUO_19864</name>
</gene>
<feature type="non-terminal residue" evidence="3">
    <location>
        <position position="1"/>
    </location>
</feature>
<dbReference type="GO" id="GO:0043328">
    <property type="term" value="P:protein transport to vacuole involved in ubiquitin-dependent protein catabolic process via the multivesicular body sorting pathway"/>
    <property type="evidence" value="ECO:0007669"/>
    <property type="project" value="TreeGrafter"/>
</dbReference>
<dbReference type="GO" id="GO:0032456">
    <property type="term" value="P:endocytic recycling"/>
    <property type="evidence" value="ECO:0007669"/>
    <property type="project" value="TreeGrafter"/>
</dbReference>
<dbReference type="GO" id="GO:0005768">
    <property type="term" value="C:endosome"/>
    <property type="evidence" value="ECO:0007669"/>
    <property type="project" value="TreeGrafter"/>
</dbReference>
<dbReference type="GO" id="GO:0045022">
    <property type="term" value="P:early endosome to late endosome transport"/>
    <property type="evidence" value="ECO:0007669"/>
    <property type="project" value="TreeGrafter"/>
</dbReference>
<reference evidence="3 4" key="1">
    <citation type="submission" date="2013-12" db="EMBL/GenBank/DDBJ databases">
        <title>Draft genome of the parsitic nematode Ancylostoma duodenale.</title>
        <authorList>
            <person name="Mitreva M."/>
        </authorList>
    </citation>
    <scope>NUCLEOTIDE SEQUENCE [LARGE SCALE GENOMIC DNA]</scope>
    <source>
        <strain evidence="3 4">Zhejiang</strain>
    </source>
</reference>
<feature type="region of interest" description="Disordered" evidence="2">
    <location>
        <begin position="147"/>
        <end position="183"/>
    </location>
</feature>
<organism evidence="3 4">
    <name type="scientific">Ancylostoma duodenale</name>
    <dbReference type="NCBI Taxonomy" id="51022"/>
    <lineage>
        <taxon>Eukaryota</taxon>
        <taxon>Metazoa</taxon>
        <taxon>Ecdysozoa</taxon>
        <taxon>Nematoda</taxon>
        <taxon>Chromadorea</taxon>
        <taxon>Rhabditida</taxon>
        <taxon>Rhabditina</taxon>
        <taxon>Rhabditomorpha</taxon>
        <taxon>Strongyloidea</taxon>
        <taxon>Ancylostomatidae</taxon>
        <taxon>Ancylostomatinae</taxon>
        <taxon>Ancylostoma</taxon>
    </lineage>
</organism>
<feature type="compositionally biased region" description="Polar residues" evidence="2">
    <location>
        <begin position="164"/>
        <end position="177"/>
    </location>
</feature>
<protein>
    <submittedName>
        <fullName evidence="3">Uncharacterized protein</fullName>
    </submittedName>
</protein>
<dbReference type="AlphaFoldDB" id="A0A0C2FN99"/>
<sequence length="183" mass="19875">AFLVSLRIDEIDLDADSTAPVLPDMLLERNAALTTQPDAIPKLLENLQMQQLRLMLEEVSDLAREAGAKLEGLMGRLVDVDLPEITSDEGYKAIKKELERLTEHHQKARSNNVELHKAIAAHTTNLHLLSLPIAELTSKLAGPAINADTALTTPDGKRPPKRSSPPTDGSSGSNESGRTLHKP</sequence>
<dbReference type="OrthoDB" id="10266451at2759"/>
<evidence type="ECO:0000256" key="2">
    <source>
        <dbReference type="SAM" id="MobiDB-lite"/>
    </source>
</evidence>
<dbReference type="Proteomes" id="UP000054047">
    <property type="component" value="Unassembled WGS sequence"/>
</dbReference>
<evidence type="ECO:0000313" key="4">
    <source>
        <dbReference type="Proteomes" id="UP000054047"/>
    </source>
</evidence>
<name>A0A0C2FN99_9BILA</name>
<feature type="coiled-coil region" evidence="1">
    <location>
        <begin position="91"/>
        <end position="118"/>
    </location>
</feature>
<keyword evidence="4" id="KW-1185">Reference proteome</keyword>
<evidence type="ECO:0000256" key="1">
    <source>
        <dbReference type="SAM" id="Coils"/>
    </source>
</evidence>
<proteinExistence type="predicted"/>
<dbReference type="PANTHER" id="PTHR23030:SF30">
    <property type="entry name" value="TYROSINE-PROTEIN PHOSPHATASE NON-RECEPTOR TYPE 23"/>
    <property type="match status" value="1"/>
</dbReference>
<dbReference type="EMBL" id="KN750949">
    <property type="protein sequence ID" value="KIH50060.1"/>
    <property type="molecule type" value="Genomic_DNA"/>
</dbReference>
<dbReference type="Gene3D" id="1.20.140.50">
    <property type="entry name" value="alix/aip1 like domains"/>
    <property type="match status" value="1"/>
</dbReference>
<accession>A0A0C2FN99</accession>
<dbReference type="PANTHER" id="PTHR23030">
    <property type="entry name" value="PCD6 INTERACTING PROTEIN-RELATED"/>
    <property type="match status" value="1"/>
</dbReference>